<dbReference type="AlphaFoldDB" id="A0A916N9D3"/>
<comment type="subcellular location">
    <subcellularLocation>
        <location evidence="1">Membrane</location>
        <topology evidence="1">Multi-pass membrane protein</topology>
    </subcellularLocation>
</comment>
<evidence type="ECO:0000313" key="8">
    <source>
        <dbReference type="EMBL" id="CAG4883780.1"/>
    </source>
</evidence>
<evidence type="ECO:0000256" key="2">
    <source>
        <dbReference type="ARBA" id="ARBA00009399"/>
    </source>
</evidence>
<evidence type="ECO:0000259" key="7">
    <source>
        <dbReference type="Pfam" id="PF04138"/>
    </source>
</evidence>
<evidence type="ECO:0000256" key="6">
    <source>
        <dbReference type="SAM" id="Phobius"/>
    </source>
</evidence>
<keyword evidence="5 6" id="KW-0472">Membrane</keyword>
<dbReference type="Proteomes" id="UP000742786">
    <property type="component" value="Unassembled WGS sequence"/>
</dbReference>
<evidence type="ECO:0000256" key="1">
    <source>
        <dbReference type="ARBA" id="ARBA00004141"/>
    </source>
</evidence>
<dbReference type="PANTHER" id="PTHR38459:SF1">
    <property type="entry name" value="PROPHAGE BACTOPRENOL-LINKED GLUCOSE TRANSLOCASE HOMOLOG"/>
    <property type="match status" value="1"/>
</dbReference>
<feature type="transmembrane region" description="Helical" evidence="6">
    <location>
        <begin position="84"/>
        <end position="106"/>
    </location>
</feature>
<dbReference type="Pfam" id="PF04138">
    <property type="entry name" value="GtrA_DPMS_TM"/>
    <property type="match status" value="1"/>
</dbReference>
<comment type="caution">
    <text evidence="8">The sequence shown here is derived from an EMBL/GenBank/DDBJ whole genome shotgun (WGS) entry which is preliminary data.</text>
</comment>
<dbReference type="GO" id="GO:0005886">
    <property type="term" value="C:plasma membrane"/>
    <property type="evidence" value="ECO:0007669"/>
    <property type="project" value="TreeGrafter"/>
</dbReference>
<feature type="transmembrane region" description="Helical" evidence="6">
    <location>
        <begin position="48"/>
        <end position="72"/>
    </location>
</feature>
<feature type="transmembrane region" description="Helical" evidence="6">
    <location>
        <begin position="20"/>
        <end position="42"/>
    </location>
</feature>
<dbReference type="RefSeq" id="WP_281420219.1">
    <property type="nucleotide sequence ID" value="NZ_CAJQUM010000001.1"/>
</dbReference>
<proteinExistence type="inferred from homology"/>
<dbReference type="EMBL" id="CAJQUM010000001">
    <property type="protein sequence ID" value="CAG4883780.1"/>
    <property type="molecule type" value="Genomic_DNA"/>
</dbReference>
<accession>A0A916N9D3</accession>
<gene>
    <name evidence="8" type="ORF">GTOL_11663</name>
</gene>
<evidence type="ECO:0000313" key="9">
    <source>
        <dbReference type="Proteomes" id="UP000742786"/>
    </source>
</evidence>
<dbReference type="InterPro" id="IPR007267">
    <property type="entry name" value="GtrA_DPMS_TM"/>
</dbReference>
<protein>
    <submittedName>
        <fullName evidence="8">Polysaccharide synthesis protein GtrA</fullName>
    </submittedName>
</protein>
<comment type="similarity">
    <text evidence="2">Belongs to the GtrA family.</text>
</comment>
<keyword evidence="9" id="KW-1185">Reference proteome</keyword>
<evidence type="ECO:0000256" key="3">
    <source>
        <dbReference type="ARBA" id="ARBA00022692"/>
    </source>
</evidence>
<evidence type="ECO:0000256" key="5">
    <source>
        <dbReference type="ARBA" id="ARBA00023136"/>
    </source>
</evidence>
<feature type="transmembrane region" description="Helical" evidence="6">
    <location>
        <begin position="118"/>
        <end position="137"/>
    </location>
</feature>
<keyword evidence="3 6" id="KW-0812">Transmembrane</keyword>
<evidence type="ECO:0000256" key="4">
    <source>
        <dbReference type="ARBA" id="ARBA00022989"/>
    </source>
</evidence>
<keyword evidence="4 6" id="KW-1133">Transmembrane helix</keyword>
<organism evidence="8 9">
    <name type="scientific">Georgfuchsia toluolica</name>
    <dbReference type="NCBI Taxonomy" id="424218"/>
    <lineage>
        <taxon>Bacteria</taxon>
        <taxon>Pseudomonadati</taxon>
        <taxon>Pseudomonadota</taxon>
        <taxon>Betaproteobacteria</taxon>
        <taxon>Nitrosomonadales</taxon>
        <taxon>Sterolibacteriaceae</taxon>
        <taxon>Georgfuchsia</taxon>
    </lineage>
</organism>
<name>A0A916N9D3_9PROT</name>
<feature type="domain" description="GtrA/DPMS transmembrane" evidence="7">
    <location>
        <begin position="23"/>
        <end position="137"/>
    </location>
</feature>
<dbReference type="GO" id="GO:0000271">
    <property type="term" value="P:polysaccharide biosynthetic process"/>
    <property type="evidence" value="ECO:0007669"/>
    <property type="project" value="InterPro"/>
</dbReference>
<reference evidence="8" key="1">
    <citation type="submission" date="2021-04" db="EMBL/GenBank/DDBJ databases">
        <authorList>
            <person name="Hornung B."/>
        </authorList>
    </citation>
    <scope>NUCLEOTIDE SEQUENCE</scope>
    <source>
        <strain evidence="8">G5G6</strain>
    </source>
</reference>
<dbReference type="InterPro" id="IPR051401">
    <property type="entry name" value="GtrA_CellWall_Glycosyl"/>
</dbReference>
<dbReference type="PANTHER" id="PTHR38459">
    <property type="entry name" value="PROPHAGE BACTOPRENOL-LINKED GLUCOSE TRANSLOCASE HOMOLOG"/>
    <property type="match status" value="1"/>
</dbReference>
<sequence>MNTIISNAAVRLRIRFGREFIGYFAASVVALVVDMLLLLQLAKVMHPVVAATIAFLVGLLVCYGLSVRFVFASRRLASQRVKEAAVFFLVGLVGLGVNDAVIYLGYMIFMLPLAMSKLSAAAISFLFNFGGRKYLLFRAARR</sequence>